<organism evidence="6 7">
    <name type="scientific">Lupinus albus</name>
    <name type="common">White lupine</name>
    <name type="synonym">Lupinus termis</name>
    <dbReference type="NCBI Taxonomy" id="3870"/>
    <lineage>
        <taxon>Eukaryota</taxon>
        <taxon>Viridiplantae</taxon>
        <taxon>Streptophyta</taxon>
        <taxon>Embryophyta</taxon>
        <taxon>Tracheophyta</taxon>
        <taxon>Spermatophyta</taxon>
        <taxon>Magnoliopsida</taxon>
        <taxon>eudicotyledons</taxon>
        <taxon>Gunneridae</taxon>
        <taxon>Pentapetalae</taxon>
        <taxon>rosids</taxon>
        <taxon>fabids</taxon>
        <taxon>Fabales</taxon>
        <taxon>Fabaceae</taxon>
        <taxon>Papilionoideae</taxon>
        <taxon>50 kb inversion clade</taxon>
        <taxon>genistoids sensu lato</taxon>
        <taxon>core genistoids</taxon>
        <taxon>Genisteae</taxon>
        <taxon>Lupinus</taxon>
    </lineage>
</organism>
<reference evidence="7" key="1">
    <citation type="journal article" date="2020" name="Nat. Commun.">
        <title>Genome sequence of the cluster root forming white lupin.</title>
        <authorList>
            <person name="Hufnagel B."/>
            <person name="Marques A."/>
            <person name="Soriano A."/>
            <person name="Marques L."/>
            <person name="Divol F."/>
            <person name="Doumas P."/>
            <person name="Sallet E."/>
            <person name="Mancinotti D."/>
            <person name="Carrere S."/>
            <person name="Marande W."/>
            <person name="Arribat S."/>
            <person name="Keller J."/>
            <person name="Huneau C."/>
            <person name="Blein T."/>
            <person name="Aime D."/>
            <person name="Laguerre M."/>
            <person name="Taylor J."/>
            <person name="Schubert V."/>
            <person name="Nelson M."/>
            <person name="Geu-Flores F."/>
            <person name="Crespi M."/>
            <person name="Gallardo-Guerrero K."/>
            <person name="Delaux P.-M."/>
            <person name="Salse J."/>
            <person name="Berges H."/>
            <person name="Guyot R."/>
            <person name="Gouzy J."/>
            <person name="Peret B."/>
        </authorList>
    </citation>
    <scope>NUCLEOTIDE SEQUENCE [LARGE SCALE GENOMIC DNA]</scope>
    <source>
        <strain evidence="7">cv. Amiga</strain>
    </source>
</reference>
<evidence type="ECO:0000256" key="3">
    <source>
        <dbReference type="ARBA" id="ARBA00022989"/>
    </source>
</evidence>
<keyword evidence="4" id="KW-0472">Membrane</keyword>
<keyword evidence="7" id="KW-1185">Reference proteome</keyword>
<evidence type="ECO:0000256" key="4">
    <source>
        <dbReference type="ARBA" id="ARBA00023136"/>
    </source>
</evidence>
<dbReference type="OrthoDB" id="291737at2759"/>
<proteinExistence type="predicted"/>
<dbReference type="Gene3D" id="1.10.510.10">
    <property type="entry name" value="Transferase(Phosphotransferase) domain 1"/>
    <property type="match status" value="1"/>
</dbReference>
<gene>
    <name evidence="6" type="ORF">Lalb_Chr20g0117501</name>
</gene>
<dbReference type="SUPFAM" id="SSF56112">
    <property type="entry name" value="Protein kinase-like (PK-like)"/>
    <property type="match status" value="1"/>
</dbReference>
<keyword evidence="2" id="KW-0732">Signal</keyword>
<keyword evidence="3" id="KW-1133">Transmembrane helix</keyword>
<dbReference type="InterPro" id="IPR011009">
    <property type="entry name" value="Kinase-like_dom_sf"/>
</dbReference>
<evidence type="ECO:0000256" key="1">
    <source>
        <dbReference type="ARBA" id="ARBA00022692"/>
    </source>
</evidence>
<keyword evidence="1" id="KW-0812">Transmembrane</keyword>
<dbReference type="EMBL" id="WOCE01000020">
    <property type="protein sequence ID" value="KAE9591345.1"/>
    <property type="molecule type" value="Genomic_DNA"/>
</dbReference>
<sequence>MTKMSGNDSKKSELPPHADPETNVYNFGILLLEIISGKLPHSEEQGNLVNWAADYLNDKRSIGYMIDPALQSFKDNELDAICEVIQDCTQPDPRLRATMREVTAKLREVLGISPEQVVPRISPLWWAELEILSFEAA</sequence>
<comment type="subcellular location">
    <subcellularLocation>
        <location evidence="5">Endomembrane system</location>
        <topology evidence="5">Single-pass type I membrane protein</topology>
    </subcellularLocation>
</comment>
<dbReference type="Proteomes" id="UP000447434">
    <property type="component" value="Chromosome 20"/>
</dbReference>
<dbReference type="PANTHER" id="PTHR46084">
    <property type="entry name" value="PROTEIN MALE DISCOVERER 2"/>
    <property type="match status" value="1"/>
</dbReference>
<evidence type="ECO:0000256" key="5">
    <source>
        <dbReference type="ARBA" id="ARBA00046288"/>
    </source>
</evidence>
<dbReference type="PANTHER" id="PTHR46084:SF1">
    <property type="entry name" value="PROTEIN MALE DISCOVERER 2"/>
    <property type="match status" value="1"/>
</dbReference>
<dbReference type="AlphaFoldDB" id="A0A6A5NFN3"/>
<evidence type="ECO:0000313" key="6">
    <source>
        <dbReference type="EMBL" id="KAE9591345.1"/>
    </source>
</evidence>
<evidence type="ECO:0000313" key="7">
    <source>
        <dbReference type="Proteomes" id="UP000447434"/>
    </source>
</evidence>
<comment type="caution">
    <text evidence="6">The sequence shown here is derived from an EMBL/GenBank/DDBJ whole genome shotgun (WGS) entry which is preliminary data.</text>
</comment>
<name>A0A6A5NFN3_LUPAL</name>
<accession>A0A6A5NFN3</accession>
<dbReference type="GO" id="GO:0012505">
    <property type="term" value="C:endomembrane system"/>
    <property type="evidence" value="ECO:0007669"/>
    <property type="project" value="UniProtKB-SubCell"/>
</dbReference>
<protein>
    <submittedName>
        <fullName evidence="6">Uncharacterized protein</fullName>
    </submittedName>
</protein>
<evidence type="ECO:0000256" key="2">
    <source>
        <dbReference type="ARBA" id="ARBA00022729"/>
    </source>
</evidence>